<keyword evidence="9" id="KW-0408">Iron</keyword>
<comment type="cofactor">
    <cofactor evidence="1">
        <name>Fe(2+)</name>
        <dbReference type="ChEBI" id="CHEBI:29033"/>
    </cofactor>
</comment>
<keyword evidence="4" id="KW-0479">Metal-binding</keyword>
<dbReference type="Proteomes" id="UP001497472">
    <property type="component" value="Unassembled WGS sequence"/>
</dbReference>
<keyword evidence="7" id="KW-0007">Acetylation</keyword>
<keyword evidence="6" id="KW-0223">Dioxygenase</keyword>
<keyword evidence="19" id="KW-1185">Reference proteome</keyword>
<evidence type="ECO:0000256" key="5">
    <source>
        <dbReference type="ARBA" id="ARBA00022946"/>
    </source>
</evidence>
<name>A0AAV1J489_9NEOP</name>
<evidence type="ECO:0000256" key="3">
    <source>
        <dbReference type="ARBA" id="ARBA00006759"/>
    </source>
</evidence>
<evidence type="ECO:0000256" key="9">
    <source>
        <dbReference type="ARBA" id="ARBA00023004"/>
    </source>
</evidence>
<dbReference type="EMBL" id="CAVLEF010000004">
    <property type="protein sequence ID" value="CAK1543216.1"/>
    <property type="molecule type" value="Genomic_DNA"/>
</dbReference>
<dbReference type="GO" id="GO:0005739">
    <property type="term" value="C:mitochondrion"/>
    <property type="evidence" value="ECO:0007669"/>
    <property type="project" value="UniProtKB-SubCell"/>
</dbReference>
<dbReference type="Pfam" id="PF00753">
    <property type="entry name" value="Lactamase_B"/>
    <property type="match status" value="1"/>
</dbReference>
<feature type="signal peptide" evidence="16">
    <location>
        <begin position="1"/>
        <end position="25"/>
    </location>
</feature>
<dbReference type="InterPro" id="IPR044528">
    <property type="entry name" value="POD-like_MBL-fold"/>
</dbReference>
<dbReference type="PANTHER" id="PTHR43084">
    <property type="entry name" value="PERSULFIDE DIOXYGENASE ETHE1"/>
    <property type="match status" value="1"/>
</dbReference>
<dbReference type="SMART" id="SM00849">
    <property type="entry name" value="Lactamase_B"/>
    <property type="match status" value="1"/>
</dbReference>
<dbReference type="GO" id="GO:0050313">
    <property type="term" value="F:sulfur dioxygenase activity"/>
    <property type="evidence" value="ECO:0007669"/>
    <property type="project" value="UniProtKB-EC"/>
</dbReference>
<dbReference type="GO" id="GO:0070813">
    <property type="term" value="P:hydrogen sulfide metabolic process"/>
    <property type="evidence" value="ECO:0007669"/>
    <property type="project" value="TreeGrafter"/>
</dbReference>
<keyword evidence="16" id="KW-0732">Signal</keyword>
<evidence type="ECO:0000256" key="7">
    <source>
        <dbReference type="ARBA" id="ARBA00022990"/>
    </source>
</evidence>
<accession>A0AAV1J489</accession>
<dbReference type="InterPro" id="IPR036866">
    <property type="entry name" value="RibonucZ/Hydroxyglut_hydro"/>
</dbReference>
<feature type="chain" id="PRO_5043987564" description="Persulfide dioxygenase ETHE1, mitochondrial" evidence="16">
    <location>
        <begin position="26"/>
        <end position="297"/>
    </location>
</feature>
<comment type="similarity">
    <text evidence="3">Belongs to the metallo-beta-lactamase superfamily. Glyoxalase II family.</text>
</comment>
<dbReference type="GO" id="GO:0046872">
    <property type="term" value="F:metal ion binding"/>
    <property type="evidence" value="ECO:0007669"/>
    <property type="project" value="UniProtKB-KW"/>
</dbReference>
<dbReference type="CDD" id="cd07724">
    <property type="entry name" value="POD-like_MBL-fold"/>
    <property type="match status" value="1"/>
</dbReference>
<evidence type="ECO:0000256" key="16">
    <source>
        <dbReference type="SAM" id="SignalP"/>
    </source>
</evidence>
<feature type="domain" description="Metallo-beta-lactamase" evidence="17">
    <location>
        <begin position="68"/>
        <end position="229"/>
    </location>
</feature>
<keyword evidence="8" id="KW-0560">Oxidoreductase</keyword>
<evidence type="ECO:0000259" key="17">
    <source>
        <dbReference type="SMART" id="SM00849"/>
    </source>
</evidence>
<keyword evidence="10" id="KW-0496">Mitochondrion</keyword>
<keyword evidence="5" id="KW-0809">Transit peptide</keyword>
<evidence type="ECO:0000256" key="6">
    <source>
        <dbReference type="ARBA" id="ARBA00022964"/>
    </source>
</evidence>
<evidence type="ECO:0000256" key="15">
    <source>
        <dbReference type="ARBA" id="ARBA00077964"/>
    </source>
</evidence>
<dbReference type="EC" id="1.13.11.18" evidence="13"/>
<gene>
    <name evidence="18" type="ORF">LNINA_LOCUS3047</name>
</gene>
<evidence type="ECO:0000313" key="19">
    <source>
        <dbReference type="Proteomes" id="UP001497472"/>
    </source>
</evidence>
<dbReference type="InterPro" id="IPR001279">
    <property type="entry name" value="Metallo-B-lactamas"/>
</dbReference>
<proteinExistence type="inferred from homology"/>
<dbReference type="SUPFAM" id="SSF56281">
    <property type="entry name" value="Metallo-hydrolase/oxidoreductase"/>
    <property type="match status" value="1"/>
</dbReference>
<sequence>MTIKITNKLFLFIWIKHLSRMIIRATLGCMKLADAVTLLGKGGPFRHLATMARNNNFFFRQLFDSDSSTYTYLLGDTSSKEAVLIDPVIEHAERDATLIKDLGFKLVYSMNTHMHADHITGTGKLKSLLPGSKSVIGKASGAKADIHLVDGDIVKFGSHQLLASATPGHTNGCFTYISHEQCMAFTGDALLIRGCGRTDFQEGSSQTLYKSVHERIFTLPDHFTLYPAHDYKGLTATSVGEEKKYNPRLTKSLEEFVKIMDNLNLPYPRKIDESIPANRVCGLFLNKTLYIHNTLKR</sequence>
<comment type="subunit">
    <text evidence="12">Homodimer. Monomer. Interacts with TST. May interact with RELA.</text>
</comment>
<dbReference type="GO" id="GO:0031123">
    <property type="term" value="P:RNA 3'-end processing"/>
    <property type="evidence" value="ECO:0007669"/>
    <property type="project" value="UniProtKB-ARBA"/>
</dbReference>
<reference evidence="18 19" key="1">
    <citation type="submission" date="2023-11" db="EMBL/GenBank/DDBJ databases">
        <authorList>
            <person name="Okamura Y."/>
        </authorList>
    </citation>
    <scope>NUCLEOTIDE SEQUENCE [LARGE SCALE GENOMIC DNA]</scope>
</reference>
<protein>
    <recommendedName>
        <fullName evidence="14">Persulfide dioxygenase ETHE1, mitochondrial</fullName>
        <ecNumber evidence="13">1.13.11.18</ecNumber>
    </recommendedName>
    <alternativeName>
        <fullName evidence="15">Sulfur dioxygenase ETHE1</fullName>
    </alternativeName>
</protein>
<comment type="subcellular location">
    <subcellularLocation>
        <location evidence="2">Mitochondrion</location>
    </subcellularLocation>
</comment>
<evidence type="ECO:0000256" key="2">
    <source>
        <dbReference type="ARBA" id="ARBA00004173"/>
    </source>
</evidence>
<evidence type="ECO:0000256" key="1">
    <source>
        <dbReference type="ARBA" id="ARBA00001954"/>
    </source>
</evidence>
<evidence type="ECO:0000313" key="18">
    <source>
        <dbReference type="EMBL" id="CAK1543216.1"/>
    </source>
</evidence>
<evidence type="ECO:0000256" key="14">
    <source>
        <dbReference type="ARBA" id="ARBA00067300"/>
    </source>
</evidence>
<dbReference type="InterPro" id="IPR051682">
    <property type="entry name" value="Mito_Persulfide_Diox"/>
</dbReference>
<evidence type="ECO:0000256" key="4">
    <source>
        <dbReference type="ARBA" id="ARBA00022723"/>
    </source>
</evidence>
<comment type="catalytic activity">
    <reaction evidence="11">
        <text>S-sulfanylglutathione + O2 + H2O = sulfite + glutathione + 2 H(+)</text>
        <dbReference type="Rhea" id="RHEA:12981"/>
        <dbReference type="ChEBI" id="CHEBI:15377"/>
        <dbReference type="ChEBI" id="CHEBI:15378"/>
        <dbReference type="ChEBI" id="CHEBI:15379"/>
        <dbReference type="ChEBI" id="CHEBI:17359"/>
        <dbReference type="ChEBI" id="CHEBI:57925"/>
        <dbReference type="ChEBI" id="CHEBI:58905"/>
        <dbReference type="EC" id="1.13.11.18"/>
    </reaction>
</comment>
<evidence type="ECO:0000256" key="10">
    <source>
        <dbReference type="ARBA" id="ARBA00023128"/>
    </source>
</evidence>
<dbReference type="GO" id="GO:0006749">
    <property type="term" value="P:glutathione metabolic process"/>
    <property type="evidence" value="ECO:0007669"/>
    <property type="project" value="InterPro"/>
</dbReference>
<comment type="caution">
    <text evidence="18">The sequence shown here is derived from an EMBL/GenBank/DDBJ whole genome shotgun (WGS) entry which is preliminary data.</text>
</comment>
<evidence type="ECO:0000256" key="13">
    <source>
        <dbReference type="ARBA" id="ARBA00066686"/>
    </source>
</evidence>
<dbReference type="FunFam" id="3.60.15.10:FF:000013">
    <property type="entry name" value="Persulfide dioxygenase ETHE1, mitochondrial"/>
    <property type="match status" value="1"/>
</dbReference>
<dbReference type="AlphaFoldDB" id="A0AAV1J489"/>
<organism evidence="18 19">
    <name type="scientific">Leptosia nina</name>
    <dbReference type="NCBI Taxonomy" id="320188"/>
    <lineage>
        <taxon>Eukaryota</taxon>
        <taxon>Metazoa</taxon>
        <taxon>Ecdysozoa</taxon>
        <taxon>Arthropoda</taxon>
        <taxon>Hexapoda</taxon>
        <taxon>Insecta</taxon>
        <taxon>Pterygota</taxon>
        <taxon>Neoptera</taxon>
        <taxon>Endopterygota</taxon>
        <taxon>Lepidoptera</taxon>
        <taxon>Glossata</taxon>
        <taxon>Ditrysia</taxon>
        <taxon>Papilionoidea</taxon>
        <taxon>Pieridae</taxon>
        <taxon>Pierinae</taxon>
        <taxon>Leptosia</taxon>
    </lineage>
</organism>
<evidence type="ECO:0000256" key="12">
    <source>
        <dbReference type="ARBA" id="ARBA00065219"/>
    </source>
</evidence>
<evidence type="ECO:0000256" key="11">
    <source>
        <dbReference type="ARBA" id="ARBA00050990"/>
    </source>
</evidence>
<dbReference type="Gene3D" id="3.60.15.10">
    <property type="entry name" value="Ribonuclease Z/Hydroxyacylglutathione hydrolase-like"/>
    <property type="match status" value="1"/>
</dbReference>
<dbReference type="PANTHER" id="PTHR43084:SF1">
    <property type="entry name" value="PERSULFIDE DIOXYGENASE ETHE1, MITOCHONDRIAL"/>
    <property type="match status" value="1"/>
</dbReference>
<evidence type="ECO:0000256" key="8">
    <source>
        <dbReference type="ARBA" id="ARBA00023002"/>
    </source>
</evidence>